<protein>
    <recommendedName>
        <fullName evidence="5">SLH domain-containing protein</fullName>
    </recommendedName>
</protein>
<feature type="coiled-coil region" evidence="1">
    <location>
        <begin position="696"/>
        <end position="800"/>
    </location>
</feature>
<keyword evidence="4" id="KW-1185">Reference proteome</keyword>
<evidence type="ECO:0008006" key="5">
    <source>
        <dbReference type="Google" id="ProtNLM"/>
    </source>
</evidence>
<name>A0A8J5KCE2_ZINOF</name>
<evidence type="ECO:0000256" key="1">
    <source>
        <dbReference type="SAM" id="Coils"/>
    </source>
</evidence>
<organism evidence="3 4">
    <name type="scientific">Zingiber officinale</name>
    <name type="common">Ginger</name>
    <name type="synonym">Amomum zingiber</name>
    <dbReference type="NCBI Taxonomy" id="94328"/>
    <lineage>
        <taxon>Eukaryota</taxon>
        <taxon>Viridiplantae</taxon>
        <taxon>Streptophyta</taxon>
        <taxon>Embryophyta</taxon>
        <taxon>Tracheophyta</taxon>
        <taxon>Spermatophyta</taxon>
        <taxon>Magnoliopsida</taxon>
        <taxon>Liliopsida</taxon>
        <taxon>Zingiberales</taxon>
        <taxon>Zingiberaceae</taxon>
        <taxon>Zingiber</taxon>
    </lineage>
</organism>
<dbReference type="EMBL" id="JACMSC010000018">
    <property type="protein sequence ID" value="KAG6477586.1"/>
    <property type="molecule type" value="Genomic_DNA"/>
</dbReference>
<proteinExistence type="predicted"/>
<feature type="region of interest" description="Disordered" evidence="2">
    <location>
        <begin position="415"/>
        <end position="435"/>
    </location>
</feature>
<dbReference type="PANTHER" id="PTHR33740">
    <property type="entry name" value="GPI-ANCHORED ADHESIN-LIKE PROTEIN"/>
    <property type="match status" value="1"/>
</dbReference>
<dbReference type="PANTHER" id="PTHR33740:SF3">
    <property type="entry name" value="GPI-ANCHORED ADHESIN-LIKE PROTEIN"/>
    <property type="match status" value="1"/>
</dbReference>
<gene>
    <name evidence="3" type="ORF">ZIOFF_066853</name>
</gene>
<dbReference type="Proteomes" id="UP000734854">
    <property type="component" value="Unassembled WGS sequence"/>
</dbReference>
<evidence type="ECO:0000313" key="3">
    <source>
        <dbReference type="EMBL" id="KAG6477586.1"/>
    </source>
</evidence>
<keyword evidence="1" id="KW-0175">Coiled coil</keyword>
<evidence type="ECO:0000256" key="2">
    <source>
        <dbReference type="SAM" id="MobiDB-lite"/>
    </source>
</evidence>
<feature type="compositionally biased region" description="Polar residues" evidence="2">
    <location>
        <begin position="415"/>
        <end position="434"/>
    </location>
</feature>
<evidence type="ECO:0000313" key="4">
    <source>
        <dbReference type="Proteomes" id="UP000734854"/>
    </source>
</evidence>
<dbReference type="AlphaFoldDB" id="A0A8J5KCE2"/>
<reference evidence="3 4" key="1">
    <citation type="submission" date="2020-08" db="EMBL/GenBank/DDBJ databases">
        <title>Plant Genome Project.</title>
        <authorList>
            <person name="Zhang R.-G."/>
        </authorList>
    </citation>
    <scope>NUCLEOTIDE SEQUENCE [LARGE SCALE GENOMIC DNA]</scope>
    <source>
        <tissue evidence="3">Rhizome</tissue>
    </source>
</reference>
<comment type="caution">
    <text evidence="3">The sequence shown here is derived from an EMBL/GenBank/DDBJ whole genome shotgun (WGS) entry which is preliminary data.</text>
</comment>
<accession>A0A8J5KCE2</accession>
<sequence>MPLLCRPTSPNALHLKVNLRCRTPPRLFLLLRTRFPPFGRRLRSAAASGGQRNRGAWSGSDGGSPDYFAGWSAAGNGGSASSGKEKLEGMLGAALAGLLFVAGVTFAALSIYSKRAHVSTGVNREMEPVTTDQESFISSDVDENVDRDFLPEISGEATKSRLDVLHNGDVDTEATFIHAKSTQVDGDATERTFDQDNTEVVEEINDSPLPDGFNTSTADFPTNAAGAGVPPSKEIIKDFDAATLSETQNSVTGNDVNMLRTMTHDDLVQSDIVCTDDHYEGSIKAAENSNFEVPFDQFVGSESQFDAASEENLVSQVGSQDLVVIPRSFTEDQAFGENKMHSPESFTLDLPSSNPIENASPETSFNLDFRDTDSLLLQNDSVNSSEDLIDSQSRAIHSVTVLEELGQIESDLKSVNQNGTLSPDSPLNKQSSHSGIPAPCHISATHQIPIGKVLVPPLVDQVQGQALAALQFLKVIEADVQPEAVCTRREYARWLVIASSNLSRTTLSKIYPAMYIENITELAFDDVTQEDPDFPYIQGLAEAGLISSKLSLMDLGHSSNQQDSVLFLPEGPVSRLDLISWKMAVERRQLPQVDQNDLYQCSGYIDIHKINPDAWPALVADLSSGEQGISALAFGRTRLFQPDKPVTKAQAAIALATGDAAEVVNEELARIQAESLAETAVNAHAALVAQLENDLNANFEKELTKEKEKAKALEILAEEVKVELDRLKTEREDEHNSQIKEHAAVESEMEVLSRLRHELEEQLQSLMSNKLEISFERDKINKLRQEAESQNHVIAQLQYELEVERKAMHLARSWAEEEAKRVREYAKVLEEARISWKGHLIDVVNGGLQNKAFTVTALEQSPVEPTFERGESLVKNLKSMAAELRFRSSATIEKVAEKILSLITILKQQALAASTQVLDLWKNLAAKAKYSVDGVQENASEFSCFVGDQTRRIVEDCKEGVGKIRQKFKT</sequence>